<evidence type="ECO:0000259" key="5">
    <source>
        <dbReference type="PROSITE" id="PS50931"/>
    </source>
</evidence>
<dbReference type="SUPFAM" id="SSF46785">
    <property type="entry name" value="Winged helix' DNA-binding domain"/>
    <property type="match status" value="1"/>
</dbReference>
<dbReference type="PANTHER" id="PTHR30427">
    <property type="entry name" value="TRANSCRIPTIONAL ACTIVATOR PROTEIN LYSR"/>
    <property type="match status" value="1"/>
</dbReference>
<accession>A0A1I5QTN4</accession>
<dbReference type="InterPro" id="IPR000847">
    <property type="entry name" value="LysR_HTH_N"/>
</dbReference>
<evidence type="ECO:0000256" key="2">
    <source>
        <dbReference type="ARBA" id="ARBA00023015"/>
    </source>
</evidence>
<gene>
    <name evidence="6" type="ORF">SAMN04488047_107105</name>
</gene>
<sequence length="307" mass="33796">MTDHTRTGAGVRVRQLEAFQAVAQTGSFTRAAALLGVSQPAVSRLVRDLGASVGVPLFARDGGAMVPTQEARYLLSETGRVLEALSGFEKLTRELQGQPQGRLRITCLPGFATVHLPSVLARFLSQREGVFATLEPDRPERILDWIVAENCDIGLTADFEGHAAVTRTRVQVRTVCVLPPGHPLAARDEITPHDLRGERLIHARRDEPFCCSLMRAFDEAGVQPRSTVETRQFSAACRMVAEGFGVTVVSELDAREYLHTGIAIRPFWPRVPHNLDILLSRLSPQSVLALEFVEAFVESLADVRLER</sequence>
<dbReference type="PRINTS" id="PR00039">
    <property type="entry name" value="HTHLYSR"/>
</dbReference>
<keyword evidence="3" id="KW-0238">DNA-binding</keyword>
<dbReference type="SUPFAM" id="SSF53850">
    <property type="entry name" value="Periplasmic binding protein-like II"/>
    <property type="match status" value="1"/>
</dbReference>
<organism evidence="6 7">
    <name type="scientific">Tranquillimonas alkanivorans</name>
    <dbReference type="NCBI Taxonomy" id="441119"/>
    <lineage>
        <taxon>Bacteria</taxon>
        <taxon>Pseudomonadati</taxon>
        <taxon>Pseudomonadota</taxon>
        <taxon>Alphaproteobacteria</taxon>
        <taxon>Rhodobacterales</taxon>
        <taxon>Roseobacteraceae</taxon>
        <taxon>Tranquillimonas</taxon>
    </lineage>
</organism>
<dbReference type="Proteomes" id="UP000199356">
    <property type="component" value="Unassembled WGS sequence"/>
</dbReference>
<dbReference type="GO" id="GO:0003700">
    <property type="term" value="F:DNA-binding transcription factor activity"/>
    <property type="evidence" value="ECO:0007669"/>
    <property type="project" value="InterPro"/>
</dbReference>
<dbReference type="PANTHER" id="PTHR30427:SF1">
    <property type="entry name" value="TRANSCRIPTIONAL ACTIVATOR PROTEIN LYSR"/>
    <property type="match status" value="1"/>
</dbReference>
<dbReference type="EMBL" id="FOXA01000007">
    <property type="protein sequence ID" value="SFP49629.1"/>
    <property type="molecule type" value="Genomic_DNA"/>
</dbReference>
<comment type="similarity">
    <text evidence="1">Belongs to the LysR transcriptional regulatory family.</text>
</comment>
<dbReference type="GO" id="GO:0043565">
    <property type="term" value="F:sequence-specific DNA binding"/>
    <property type="evidence" value="ECO:0007669"/>
    <property type="project" value="TreeGrafter"/>
</dbReference>
<dbReference type="AlphaFoldDB" id="A0A1I5QTN4"/>
<proteinExistence type="inferred from homology"/>
<dbReference type="OrthoDB" id="9803735at2"/>
<keyword evidence="7" id="KW-1185">Reference proteome</keyword>
<keyword evidence="2" id="KW-0805">Transcription regulation</keyword>
<dbReference type="Pfam" id="PF00126">
    <property type="entry name" value="HTH_1"/>
    <property type="match status" value="1"/>
</dbReference>
<name>A0A1I5QTN4_9RHOB</name>
<reference evidence="6 7" key="1">
    <citation type="submission" date="2016-10" db="EMBL/GenBank/DDBJ databases">
        <authorList>
            <person name="de Groot N.N."/>
        </authorList>
    </citation>
    <scope>NUCLEOTIDE SEQUENCE [LARGE SCALE GENOMIC DNA]</scope>
    <source>
        <strain evidence="6 7">DSM 19547</strain>
    </source>
</reference>
<dbReference type="InterPro" id="IPR036388">
    <property type="entry name" value="WH-like_DNA-bd_sf"/>
</dbReference>
<dbReference type="Gene3D" id="3.40.190.290">
    <property type="match status" value="1"/>
</dbReference>
<evidence type="ECO:0000256" key="3">
    <source>
        <dbReference type="ARBA" id="ARBA00023125"/>
    </source>
</evidence>
<feature type="domain" description="HTH lysR-type" evidence="5">
    <location>
        <begin position="11"/>
        <end position="68"/>
    </location>
</feature>
<evidence type="ECO:0000256" key="4">
    <source>
        <dbReference type="ARBA" id="ARBA00023163"/>
    </source>
</evidence>
<evidence type="ECO:0000256" key="1">
    <source>
        <dbReference type="ARBA" id="ARBA00009437"/>
    </source>
</evidence>
<evidence type="ECO:0000313" key="6">
    <source>
        <dbReference type="EMBL" id="SFP49629.1"/>
    </source>
</evidence>
<dbReference type="Gene3D" id="1.10.10.10">
    <property type="entry name" value="Winged helix-like DNA-binding domain superfamily/Winged helix DNA-binding domain"/>
    <property type="match status" value="1"/>
</dbReference>
<dbReference type="PROSITE" id="PS50931">
    <property type="entry name" value="HTH_LYSR"/>
    <property type="match status" value="1"/>
</dbReference>
<dbReference type="InterPro" id="IPR005119">
    <property type="entry name" value="LysR_subst-bd"/>
</dbReference>
<evidence type="ECO:0000313" key="7">
    <source>
        <dbReference type="Proteomes" id="UP000199356"/>
    </source>
</evidence>
<dbReference type="STRING" id="441119.SAMN04488047_107105"/>
<dbReference type="GO" id="GO:0010628">
    <property type="term" value="P:positive regulation of gene expression"/>
    <property type="evidence" value="ECO:0007669"/>
    <property type="project" value="TreeGrafter"/>
</dbReference>
<protein>
    <submittedName>
        <fullName evidence="6">Transcriptional regulator, LysR family</fullName>
    </submittedName>
</protein>
<dbReference type="InterPro" id="IPR036390">
    <property type="entry name" value="WH_DNA-bd_sf"/>
</dbReference>
<dbReference type="Pfam" id="PF03466">
    <property type="entry name" value="LysR_substrate"/>
    <property type="match status" value="1"/>
</dbReference>
<dbReference type="RefSeq" id="WP_093421399.1">
    <property type="nucleotide sequence ID" value="NZ_FOXA01000007.1"/>
</dbReference>
<keyword evidence="4" id="KW-0804">Transcription</keyword>